<accession>A0ACC2X3U4</accession>
<dbReference type="Proteomes" id="UP001243375">
    <property type="component" value="Unassembled WGS sequence"/>
</dbReference>
<organism evidence="1 2">
    <name type="scientific">Naganishia vaughanmartiniae</name>
    <dbReference type="NCBI Taxonomy" id="1424756"/>
    <lineage>
        <taxon>Eukaryota</taxon>
        <taxon>Fungi</taxon>
        <taxon>Dikarya</taxon>
        <taxon>Basidiomycota</taxon>
        <taxon>Agaricomycotina</taxon>
        <taxon>Tremellomycetes</taxon>
        <taxon>Filobasidiales</taxon>
        <taxon>Filobasidiaceae</taxon>
        <taxon>Naganishia</taxon>
    </lineage>
</organism>
<evidence type="ECO:0000313" key="1">
    <source>
        <dbReference type="EMBL" id="KAJ9118250.1"/>
    </source>
</evidence>
<protein>
    <submittedName>
        <fullName evidence="1">Uncharacterized protein</fullName>
    </submittedName>
</protein>
<dbReference type="EMBL" id="JASBWU010000011">
    <property type="protein sequence ID" value="KAJ9118250.1"/>
    <property type="molecule type" value="Genomic_DNA"/>
</dbReference>
<name>A0ACC2X3U4_9TREE</name>
<keyword evidence="2" id="KW-1185">Reference proteome</keyword>
<evidence type="ECO:0000313" key="2">
    <source>
        <dbReference type="Proteomes" id="UP001243375"/>
    </source>
</evidence>
<comment type="caution">
    <text evidence="1">The sequence shown here is derived from an EMBL/GenBank/DDBJ whole genome shotgun (WGS) entry which is preliminary data.</text>
</comment>
<gene>
    <name evidence="1" type="ORF">QFC22_004159</name>
</gene>
<proteinExistence type="predicted"/>
<sequence length="630" mass="69252">MHAASTSNKQQSSVPADDEWTTAGSSYPNSSSSRVASGQTPLNSRPSLPPQNSHVDESSSTKTSSREKNRQSGVAALPADLTKITPSNRNSLLNVDVRKNGNFNDPFTHRDSPEDNSTQSTQHKRRKMNKEPPASIANAAKPLLTRDQRNQKGTAQHGTHASSRRTNTGSTKNGKSVLNVSGNRATMDAKGKARAVESKHQEVIDLDESEEELEDLPQQKNSLAAIMMATAAGSSDEPKRLESPDPRPPVNNVIAPASPIPLSSLHIQDDAPMELVQPRRSTDLPGTLTAFVQSNRKKAPARGSTEGQPSRLSDVSPSSRSPTTPLTSISAGRASESHISYAQRPSPQPISLPSRPLPPPPQRRSPSPCMFQGDGGLVSRPITERPAWVDEPPYIDARDTGLFQQIPRHLMKHFIALADEMDRRCEDSQTFRLEEYMELRGWKNQIVRTSPSSSGGALDERHVWAAQKCWRALQSADILEAEARGLVIFPSHHPATTHEETSVGPGETTTDLTNGKVVASVDPCTPKRRTVTVAQESPEFSVQPNPSKRKENADMIQSPGPSEVRRAQPQHQQQNQIQHQNRNHNKHLHQKQQRDEIQSPERMEADDPPEEDPIEENSDTDEIQIVDHIG</sequence>
<reference evidence="1" key="1">
    <citation type="submission" date="2023-04" db="EMBL/GenBank/DDBJ databases">
        <title>Draft Genome sequencing of Naganishia species isolated from polar environments using Oxford Nanopore Technology.</title>
        <authorList>
            <person name="Leo P."/>
            <person name="Venkateswaran K."/>
        </authorList>
    </citation>
    <scope>NUCLEOTIDE SEQUENCE</scope>
    <source>
        <strain evidence="1">MNA-CCFEE 5425</strain>
    </source>
</reference>